<name>A0A508AW68_9GAMM</name>
<sequence length="177" mass="19352">MKAKHVLASVLVACLAACASTPTVYTDHSPTADFSQYDSYTWSPDLQGMSPLVQERVVAAIDAQLQAKGWRRAAEGGDVTVVVRASTEAKQDVDTYYEQPMWGGWGWRNSWMYGPGYPTTTVRNYTEGTLVVDMFDTASKRAIWRGTATGTVSKDPQKNATAVQAGLAEMFEGFPPQ</sequence>
<keyword evidence="4" id="KW-1185">Reference proteome</keyword>
<proteinExistence type="predicted"/>
<evidence type="ECO:0000313" key="4">
    <source>
        <dbReference type="Proteomes" id="UP000318212"/>
    </source>
</evidence>
<evidence type="ECO:0000256" key="1">
    <source>
        <dbReference type="SAM" id="SignalP"/>
    </source>
</evidence>
<feature type="domain" description="DUF4136" evidence="2">
    <location>
        <begin position="24"/>
        <end position="176"/>
    </location>
</feature>
<evidence type="ECO:0000259" key="2">
    <source>
        <dbReference type="Pfam" id="PF13590"/>
    </source>
</evidence>
<protein>
    <submittedName>
        <fullName evidence="3">DUF4136 domain-containing protein</fullName>
    </submittedName>
</protein>
<dbReference type="InterPro" id="IPR025411">
    <property type="entry name" value="DUF4136"/>
</dbReference>
<dbReference type="Gene3D" id="3.30.160.670">
    <property type="match status" value="1"/>
</dbReference>
<dbReference type="RefSeq" id="WP_141517031.1">
    <property type="nucleotide sequence ID" value="NZ_VICE01000012.1"/>
</dbReference>
<dbReference type="EMBL" id="VICE01000012">
    <property type="protein sequence ID" value="TQD51305.1"/>
    <property type="molecule type" value="Genomic_DNA"/>
</dbReference>
<dbReference type="Proteomes" id="UP000318212">
    <property type="component" value="Unassembled WGS sequence"/>
</dbReference>
<comment type="caution">
    <text evidence="3">The sequence shown here is derived from an EMBL/GenBank/DDBJ whole genome shotgun (WGS) entry which is preliminary data.</text>
</comment>
<evidence type="ECO:0000313" key="3">
    <source>
        <dbReference type="EMBL" id="TQD51305.1"/>
    </source>
</evidence>
<accession>A0A508AW68</accession>
<gene>
    <name evidence="3" type="ORF">FKV25_01550</name>
</gene>
<dbReference type="OrthoDB" id="118896at2"/>
<organism evidence="3 4">
    <name type="scientific">Marilutibacter aestuarii</name>
    <dbReference type="NCBI Taxonomy" id="1706195"/>
    <lineage>
        <taxon>Bacteria</taxon>
        <taxon>Pseudomonadati</taxon>
        <taxon>Pseudomonadota</taxon>
        <taxon>Gammaproteobacteria</taxon>
        <taxon>Lysobacterales</taxon>
        <taxon>Lysobacteraceae</taxon>
        <taxon>Marilutibacter</taxon>
    </lineage>
</organism>
<feature type="chain" id="PRO_5021350260" evidence="1">
    <location>
        <begin position="20"/>
        <end position="177"/>
    </location>
</feature>
<keyword evidence="1" id="KW-0732">Signal</keyword>
<reference evidence="3 4" key="1">
    <citation type="submission" date="2019-06" db="EMBL/GenBank/DDBJ databases">
        <title>Lysobacter alkalisoli sp. nov. isolated from saline soil.</title>
        <authorList>
            <person name="Sun J.-Q."/>
            <person name="Xu L."/>
        </authorList>
    </citation>
    <scope>NUCLEOTIDE SEQUENCE [LARGE SCALE GENOMIC DNA]</scope>
    <source>
        <strain evidence="3 4">JCM 31130</strain>
    </source>
</reference>
<feature type="signal peptide" evidence="1">
    <location>
        <begin position="1"/>
        <end position="19"/>
    </location>
</feature>
<dbReference type="AlphaFoldDB" id="A0A508AW68"/>
<dbReference type="Pfam" id="PF13590">
    <property type="entry name" value="DUF4136"/>
    <property type="match status" value="1"/>
</dbReference>